<dbReference type="Proteomes" id="UP000075880">
    <property type="component" value="Unassembled WGS sequence"/>
</dbReference>
<accession>A0AAG5CSI3</accession>
<evidence type="ECO:0000313" key="1">
    <source>
        <dbReference type="EnsemblMetazoa" id="ENSAATROPP001785"/>
    </source>
</evidence>
<proteinExistence type="predicted"/>
<dbReference type="AlphaFoldDB" id="A0AAG5CSI3"/>
<sequence length="78" mass="8883">RKHSILDGGARRKNAPHLQTARFSWKKTNTSEQPLRFQLKQFRTFSLPGDTTSNSKDEDTKCLKKKCTILPGCMVNSC</sequence>
<evidence type="ECO:0000313" key="2">
    <source>
        <dbReference type="Proteomes" id="UP000075880"/>
    </source>
</evidence>
<reference evidence="1" key="1">
    <citation type="submission" date="2024-04" db="UniProtKB">
        <authorList>
            <consortium name="EnsemblMetazoa"/>
        </authorList>
    </citation>
    <scope>IDENTIFICATION</scope>
    <source>
        <strain evidence="1">EBRO</strain>
    </source>
</reference>
<name>A0AAG5CSI3_ANOAO</name>
<dbReference type="EnsemblMetazoa" id="ENSAATROPT001861">
    <property type="protein sequence ID" value="ENSAATROPP001785"/>
    <property type="gene ID" value="ENSAATROPG001460"/>
</dbReference>
<keyword evidence="2" id="KW-1185">Reference proteome</keyword>
<organism evidence="1 2">
    <name type="scientific">Anopheles atroparvus</name>
    <name type="common">European mosquito</name>
    <dbReference type="NCBI Taxonomy" id="41427"/>
    <lineage>
        <taxon>Eukaryota</taxon>
        <taxon>Metazoa</taxon>
        <taxon>Ecdysozoa</taxon>
        <taxon>Arthropoda</taxon>
        <taxon>Hexapoda</taxon>
        <taxon>Insecta</taxon>
        <taxon>Pterygota</taxon>
        <taxon>Neoptera</taxon>
        <taxon>Endopterygota</taxon>
        <taxon>Diptera</taxon>
        <taxon>Nematocera</taxon>
        <taxon>Culicoidea</taxon>
        <taxon>Culicidae</taxon>
        <taxon>Anophelinae</taxon>
        <taxon>Anopheles</taxon>
    </lineage>
</organism>
<protein>
    <submittedName>
        <fullName evidence="1">Uncharacterized protein</fullName>
    </submittedName>
</protein>